<dbReference type="AlphaFoldDB" id="A0AAD6ZD81"/>
<dbReference type="EMBL" id="JARIHO010000059">
    <property type="protein sequence ID" value="KAJ7318131.1"/>
    <property type="molecule type" value="Genomic_DNA"/>
</dbReference>
<gene>
    <name evidence="3" type="ORF">DFH08DRAFT_1036920</name>
</gene>
<feature type="compositionally biased region" description="Low complexity" evidence="1">
    <location>
        <begin position="465"/>
        <end position="493"/>
    </location>
</feature>
<sequence>MASPALPFILLSVLVSHLFILKVLRDLSPVAQTVLAAPDAGDTIPYVFESLVSVVLVVLWLCDPTVGSQIAKYFTAGTSVFLAPVLAPRLHALLPIIISGARLPPIYVEATAFWGVLLKQIAPGAAQGWFRLDPPPTPLIAQLGEVIVYPALVCIAAEFSLTYISRVSVARLLLFSQIPRRARQTSRPLRALEDALFLAVDVVFWQIPCAVHSLYRQVLLWIPTLGFCSGYFIGCVVRDILYVLKAASRHLVPLLPAFVSSLVSDLRALAIAAIRKYEALGPAYELEATLFYPALFLACFVAYGFIYVVLLGYPLRSAIPHSAGWALAGVLLFYCAEDCFPPPANLEPAPAVDRVLNPEPEVPLNPANSTLVKGPKSPATSTAPQSATPEDLPQAASSSPSPSSPPSSPYYESSSSDGDSDYSDEADTDWSLVRRPLSRRGSLIQLPSDLHRALSPILEVSSAASTASASGTETETELSPPSSPNHSAAAVSPRLASPPAMRPERVRQVSRTRARRDMAAFRSFSVALENKNKNKSKNRNKMQSGDGDLQSNAAVVVNDARAGAETSEGLAWRSAVESGPELKVRFTRRCRPDCDSFYCGGECAGDVGAMQVREKIGKSSRRFSRVRPAPPAPGAAARPVVQAEVITGDPFLPPELEREIFELAAASDVWEGRTRQYVGKIMLTLPQVCRRAQSWIEPLIYERIQLLEWNGVDAVPQLLATIDARPASFFAAHVKHLYFPSTVPLPAVQRVLSVCTGAVSVGCHLPYRILAPLLAPLPLQRLCVSEFVPPSVSADLSPWAASLTQLGLTQSLLPDTGTLFAALPALTYLAVDFHALPNPDSDNPSMSAALVRLLSAYPCLHGLVLMASTKADYRWAHQRLLHDSFADVRFFMHLRPVDDRTWDAWWRVPDLFVDAEEALERRRVVAAATVKS</sequence>
<feature type="compositionally biased region" description="Polar residues" evidence="1">
    <location>
        <begin position="378"/>
        <end position="388"/>
    </location>
</feature>
<name>A0AAD6ZD81_9AGAR</name>
<accession>A0AAD6ZD81</accession>
<protein>
    <submittedName>
        <fullName evidence="3">Uncharacterized protein</fullName>
    </submittedName>
</protein>
<feature type="transmembrane region" description="Helical" evidence="2">
    <location>
        <begin position="318"/>
        <end position="334"/>
    </location>
</feature>
<feature type="region of interest" description="Disordered" evidence="1">
    <location>
        <begin position="357"/>
        <end position="427"/>
    </location>
</feature>
<feature type="region of interest" description="Disordered" evidence="1">
    <location>
        <begin position="465"/>
        <end position="513"/>
    </location>
</feature>
<evidence type="ECO:0000256" key="1">
    <source>
        <dbReference type="SAM" id="MobiDB-lite"/>
    </source>
</evidence>
<dbReference type="Proteomes" id="UP001218218">
    <property type="component" value="Unassembled WGS sequence"/>
</dbReference>
<reference evidence="3" key="1">
    <citation type="submission" date="2023-03" db="EMBL/GenBank/DDBJ databases">
        <title>Massive genome expansion in bonnet fungi (Mycena s.s.) driven by repeated elements and novel gene families across ecological guilds.</title>
        <authorList>
            <consortium name="Lawrence Berkeley National Laboratory"/>
            <person name="Harder C.B."/>
            <person name="Miyauchi S."/>
            <person name="Viragh M."/>
            <person name="Kuo A."/>
            <person name="Thoen E."/>
            <person name="Andreopoulos B."/>
            <person name="Lu D."/>
            <person name="Skrede I."/>
            <person name="Drula E."/>
            <person name="Henrissat B."/>
            <person name="Morin E."/>
            <person name="Kohler A."/>
            <person name="Barry K."/>
            <person name="LaButti K."/>
            <person name="Morin E."/>
            <person name="Salamov A."/>
            <person name="Lipzen A."/>
            <person name="Mereny Z."/>
            <person name="Hegedus B."/>
            <person name="Baldrian P."/>
            <person name="Stursova M."/>
            <person name="Weitz H."/>
            <person name="Taylor A."/>
            <person name="Grigoriev I.V."/>
            <person name="Nagy L.G."/>
            <person name="Martin F."/>
            <person name="Kauserud H."/>
        </authorList>
    </citation>
    <scope>NUCLEOTIDE SEQUENCE</scope>
    <source>
        <strain evidence="3">CBHHK002</strain>
    </source>
</reference>
<feature type="transmembrane region" description="Helical" evidence="2">
    <location>
        <begin position="251"/>
        <end position="270"/>
    </location>
</feature>
<keyword evidence="2" id="KW-0812">Transmembrane</keyword>
<keyword evidence="2" id="KW-0472">Membrane</keyword>
<feature type="transmembrane region" description="Helical" evidence="2">
    <location>
        <begin position="290"/>
        <end position="311"/>
    </location>
</feature>
<organism evidence="3 4">
    <name type="scientific">Mycena albidolilacea</name>
    <dbReference type="NCBI Taxonomy" id="1033008"/>
    <lineage>
        <taxon>Eukaryota</taxon>
        <taxon>Fungi</taxon>
        <taxon>Dikarya</taxon>
        <taxon>Basidiomycota</taxon>
        <taxon>Agaricomycotina</taxon>
        <taxon>Agaricomycetes</taxon>
        <taxon>Agaricomycetidae</taxon>
        <taxon>Agaricales</taxon>
        <taxon>Marasmiineae</taxon>
        <taxon>Mycenaceae</taxon>
        <taxon>Mycena</taxon>
    </lineage>
</organism>
<feature type="compositionally biased region" description="Acidic residues" evidence="1">
    <location>
        <begin position="418"/>
        <end position="427"/>
    </location>
</feature>
<evidence type="ECO:0000313" key="4">
    <source>
        <dbReference type="Proteomes" id="UP001218218"/>
    </source>
</evidence>
<evidence type="ECO:0000256" key="2">
    <source>
        <dbReference type="SAM" id="Phobius"/>
    </source>
</evidence>
<keyword evidence="4" id="KW-1185">Reference proteome</keyword>
<feature type="region of interest" description="Disordered" evidence="1">
    <location>
        <begin position="527"/>
        <end position="549"/>
    </location>
</feature>
<comment type="caution">
    <text evidence="3">The sequence shown here is derived from an EMBL/GenBank/DDBJ whole genome shotgun (WGS) entry which is preliminary data.</text>
</comment>
<keyword evidence="2" id="KW-1133">Transmembrane helix</keyword>
<feature type="transmembrane region" description="Helical" evidence="2">
    <location>
        <begin position="221"/>
        <end position="244"/>
    </location>
</feature>
<evidence type="ECO:0000313" key="3">
    <source>
        <dbReference type="EMBL" id="KAJ7318131.1"/>
    </source>
</evidence>
<proteinExistence type="predicted"/>